<dbReference type="PANTHER" id="PTHR14286:SF2">
    <property type="entry name" value="CENTROSOMAL PROTEIN 15 KDA"/>
    <property type="match status" value="1"/>
</dbReference>
<accession>A0A7J6CJQ0</accession>
<dbReference type="Proteomes" id="UP000579812">
    <property type="component" value="Unassembled WGS sequence"/>
</dbReference>
<proteinExistence type="predicted"/>
<keyword evidence="3" id="KW-1185">Reference proteome</keyword>
<protein>
    <submittedName>
        <fullName evidence="2">Uncharacterized protein</fullName>
    </submittedName>
</protein>
<organism evidence="2 3">
    <name type="scientific">Onychostoma macrolepis</name>
    <dbReference type="NCBI Taxonomy" id="369639"/>
    <lineage>
        <taxon>Eukaryota</taxon>
        <taxon>Metazoa</taxon>
        <taxon>Chordata</taxon>
        <taxon>Craniata</taxon>
        <taxon>Vertebrata</taxon>
        <taxon>Euteleostomi</taxon>
        <taxon>Actinopterygii</taxon>
        <taxon>Neopterygii</taxon>
        <taxon>Teleostei</taxon>
        <taxon>Ostariophysi</taxon>
        <taxon>Cypriniformes</taxon>
        <taxon>Cyprinidae</taxon>
        <taxon>Acrossocheilinae</taxon>
        <taxon>Onychostoma</taxon>
    </lineage>
</organism>
<comment type="caution">
    <text evidence="2">The sequence shown here is derived from an EMBL/GenBank/DDBJ whole genome shotgun (WGS) entry which is preliminary data.</text>
</comment>
<feature type="region of interest" description="Disordered" evidence="1">
    <location>
        <begin position="123"/>
        <end position="160"/>
    </location>
</feature>
<evidence type="ECO:0000313" key="2">
    <source>
        <dbReference type="EMBL" id="KAF4107549.1"/>
    </source>
</evidence>
<dbReference type="InterPro" id="IPR028006">
    <property type="entry name" value="CEP15-like"/>
</dbReference>
<gene>
    <name evidence="2" type="ORF">G5714_011913</name>
</gene>
<evidence type="ECO:0000256" key="1">
    <source>
        <dbReference type="SAM" id="MobiDB-lite"/>
    </source>
</evidence>
<reference evidence="2 3" key="1">
    <citation type="submission" date="2020-04" db="EMBL/GenBank/DDBJ databases">
        <title>Chromosome-level genome assembly of a cyprinid fish Onychostoma macrolepis by integration of Nanopore Sequencing, Bionano and Hi-C technology.</title>
        <authorList>
            <person name="Wang D."/>
        </authorList>
    </citation>
    <scope>NUCLEOTIDE SEQUENCE [LARGE SCALE GENOMIC DNA]</scope>
    <source>
        <strain evidence="2">SWU-2019</strain>
        <tissue evidence="2">Muscle</tissue>
    </source>
</reference>
<evidence type="ECO:0000313" key="3">
    <source>
        <dbReference type="Proteomes" id="UP000579812"/>
    </source>
</evidence>
<dbReference type="PANTHER" id="PTHR14286">
    <property type="entry name" value="GENE, 49355-RELATED"/>
    <property type="match status" value="1"/>
</dbReference>
<sequence>MASYTHEEFELSQKHEDILGKRALLLQQMEAHYEQQKAKKKQQCLMSQAAKERNAQILKDLQNAEKNLQTRQLLHPDIINLEKLCACQDRQNESKRDGYKTLYWASVECKLPEWEQYLLGKGQPPVSETGSLLRQQKLKTRQQDSSPAQCKGKPPRPKPR</sequence>
<dbReference type="AlphaFoldDB" id="A0A7J6CJQ0"/>
<dbReference type="Pfam" id="PF15134">
    <property type="entry name" value="CEP15-like"/>
    <property type="match status" value="2"/>
</dbReference>
<name>A0A7J6CJQ0_9TELE</name>
<dbReference type="OrthoDB" id="9871079at2759"/>
<dbReference type="EMBL" id="JAAMOB010000011">
    <property type="protein sequence ID" value="KAF4107549.1"/>
    <property type="molecule type" value="Genomic_DNA"/>
</dbReference>